<dbReference type="SUPFAM" id="SSF69572">
    <property type="entry name" value="Activating enzymes of the ubiquitin-like proteins"/>
    <property type="match status" value="1"/>
</dbReference>
<evidence type="ECO:0000313" key="3">
    <source>
        <dbReference type="Proteomes" id="UP000317940"/>
    </source>
</evidence>
<feature type="domain" description="THIF-type NAD/FAD binding fold" evidence="1">
    <location>
        <begin position="38"/>
        <end position="192"/>
    </location>
</feature>
<dbReference type="AlphaFoldDB" id="A0A561T7C1"/>
<dbReference type="InterPro" id="IPR000594">
    <property type="entry name" value="ThiF_NAD_FAD-bd"/>
</dbReference>
<dbReference type="InterPro" id="IPR035985">
    <property type="entry name" value="Ubiquitin-activating_enz"/>
</dbReference>
<dbReference type="Gene3D" id="3.40.50.720">
    <property type="entry name" value="NAD(P)-binding Rossmann-like Domain"/>
    <property type="match status" value="1"/>
</dbReference>
<dbReference type="Pfam" id="PF00899">
    <property type="entry name" value="ThiF"/>
    <property type="match status" value="1"/>
</dbReference>
<protein>
    <submittedName>
        <fullName evidence="2">ThiF family protein</fullName>
    </submittedName>
</protein>
<dbReference type="PANTHER" id="PTHR43267:SF1">
    <property type="entry name" value="TRNA THREONYLCARBAMOYLADENOSINE DEHYDRATASE"/>
    <property type="match status" value="1"/>
</dbReference>
<dbReference type="GO" id="GO:0008641">
    <property type="term" value="F:ubiquitin-like modifier activating enzyme activity"/>
    <property type="evidence" value="ECO:0007669"/>
    <property type="project" value="InterPro"/>
</dbReference>
<evidence type="ECO:0000259" key="1">
    <source>
        <dbReference type="Pfam" id="PF00899"/>
    </source>
</evidence>
<keyword evidence="3" id="KW-1185">Reference proteome</keyword>
<proteinExistence type="predicted"/>
<dbReference type="CDD" id="cd01483">
    <property type="entry name" value="E1_enzyme_family"/>
    <property type="match status" value="1"/>
</dbReference>
<dbReference type="RefSeq" id="WP_145910248.1">
    <property type="nucleotide sequence ID" value="NZ_BAAAMZ010000009.1"/>
</dbReference>
<evidence type="ECO:0000313" key="2">
    <source>
        <dbReference type="EMBL" id="TWF83002.1"/>
    </source>
</evidence>
<sequence>MASNSFYSFPSEYDEELYWARVSRNLGWLGDTEDEARARQTTLRDAVVGVAGCGGIGGSMVDRLARLGVLKLRIADLDTFEYSNINRQLGAGFGTIGKSKAEVVAEEVHKMAPDVAIDVFTGGITEESADAFLEGCDYVLDEIEPYEVKARYALHRAFRRSERCKFMMTAHVYGNRTFLWKWTRDSMPLEELLNVPEDEEMSPERAEKLMSRLIPEWPTFPADSMQRYWLIERATCPIIPGAPPMAQGLLLDRLMLEIAGIAEQGGDTMDFPVSPGYAMVDSRTWTAKSVQGRWW</sequence>
<dbReference type="GO" id="GO:0061503">
    <property type="term" value="F:tRNA threonylcarbamoyladenosine dehydratase"/>
    <property type="evidence" value="ECO:0007669"/>
    <property type="project" value="TreeGrafter"/>
</dbReference>
<gene>
    <name evidence="2" type="ORF">FHX73_14485</name>
</gene>
<name>A0A561T7C1_9ACTN</name>
<dbReference type="EMBL" id="VIWT01000004">
    <property type="protein sequence ID" value="TWF83002.1"/>
    <property type="molecule type" value="Genomic_DNA"/>
</dbReference>
<dbReference type="Proteomes" id="UP000317940">
    <property type="component" value="Unassembled WGS sequence"/>
</dbReference>
<dbReference type="PANTHER" id="PTHR43267">
    <property type="entry name" value="TRNA THREONYLCARBAMOYLADENOSINE DEHYDRATASE"/>
    <property type="match status" value="1"/>
</dbReference>
<accession>A0A561T7C1</accession>
<dbReference type="InterPro" id="IPR045886">
    <property type="entry name" value="ThiF/MoeB/HesA"/>
</dbReference>
<dbReference type="OrthoDB" id="8156917at2"/>
<comment type="caution">
    <text evidence="2">The sequence shown here is derived from an EMBL/GenBank/DDBJ whole genome shotgun (WGS) entry which is preliminary data.</text>
</comment>
<dbReference type="GO" id="GO:0061504">
    <property type="term" value="P:cyclic threonylcarbamoyladenosine biosynthetic process"/>
    <property type="evidence" value="ECO:0007669"/>
    <property type="project" value="TreeGrafter"/>
</dbReference>
<organism evidence="2 3">
    <name type="scientific">Kitasatospora viridis</name>
    <dbReference type="NCBI Taxonomy" id="281105"/>
    <lineage>
        <taxon>Bacteria</taxon>
        <taxon>Bacillati</taxon>
        <taxon>Actinomycetota</taxon>
        <taxon>Actinomycetes</taxon>
        <taxon>Kitasatosporales</taxon>
        <taxon>Streptomycetaceae</taxon>
        <taxon>Kitasatospora</taxon>
    </lineage>
</organism>
<reference evidence="2 3" key="1">
    <citation type="submission" date="2019-06" db="EMBL/GenBank/DDBJ databases">
        <title>Sequencing the genomes of 1000 actinobacteria strains.</title>
        <authorList>
            <person name="Klenk H.-P."/>
        </authorList>
    </citation>
    <scope>NUCLEOTIDE SEQUENCE [LARGE SCALE GENOMIC DNA]</scope>
    <source>
        <strain evidence="2 3">DSM 44826</strain>
    </source>
</reference>